<keyword evidence="5" id="KW-0560">Oxidoreductase</keyword>
<dbReference type="Proteomes" id="UP000724672">
    <property type="component" value="Unassembled WGS sequence"/>
</dbReference>
<accession>A0A942UW31</accession>
<evidence type="ECO:0000256" key="2">
    <source>
        <dbReference type="ARBA" id="ARBA00013457"/>
    </source>
</evidence>
<comment type="function">
    <text evidence="1">Nitronate monooxygenase that uses molecular oxygen to catalyze the oxidative denitrification of alkyl nitronates. Acts on propionate 3-nitronate (P3N), the presumed physiological substrate. Probably functions in the detoxification of P3N, a metabolic poison produced by plants and fungi as a defense mechanism.</text>
</comment>
<evidence type="ECO:0000313" key="7">
    <source>
        <dbReference type="Proteomes" id="UP000724672"/>
    </source>
</evidence>
<dbReference type="Gene3D" id="3.20.20.70">
    <property type="entry name" value="Aldolase class I"/>
    <property type="match status" value="1"/>
</dbReference>
<proteinExistence type="predicted"/>
<dbReference type="GO" id="GO:0018580">
    <property type="term" value="F:nitronate monooxygenase activity"/>
    <property type="evidence" value="ECO:0007669"/>
    <property type="project" value="InterPro"/>
</dbReference>
<evidence type="ECO:0000256" key="1">
    <source>
        <dbReference type="ARBA" id="ARBA00003535"/>
    </source>
</evidence>
<keyword evidence="3" id="KW-0285">Flavoprotein</keyword>
<protein>
    <recommendedName>
        <fullName evidence="2">Probable nitronate monooxygenase</fullName>
    </recommendedName>
</protein>
<keyword evidence="7" id="KW-1185">Reference proteome</keyword>
<sequence length="361" mass="38781">MKIPSLKIDNLIAKVPVVQGGMGVGISLSSLAGAVAKNGGIGVLSGVEIGFDEPDYFSNKKEANIRALKKHIRKAKALSNGGIIGINLMTVLNDFEELVKESIKEKIDIIFSGAGLPINLPKFTKGSNTKIAPIVSSSKAAKIICKKWDKKYNVIPDAIVVEGPDAGGHLGFKKENLQDQDFSLINIIKDVLETIKPFEEKYNKPIPIIAGGGIDNGKDIGDILMAGASGVQIGTRFIATDECDASDKFKENLLQCKSEDIVIINSPVGMIGRAISNDFLDAVSSNTKRPIGCISNCLKPCIPTQAPYCIAEALINAQKGYMENGFAFAGAKAYKVDKIIPVKTLMDNLMTETKSYLDNKY</sequence>
<keyword evidence="6" id="KW-0503">Monooxygenase</keyword>
<evidence type="ECO:0000256" key="5">
    <source>
        <dbReference type="ARBA" id="ARBA00023002"/>
    </source>
</evidence>
<comment type="caution">
    <text evidence="6">The sequence shown here is derived from an EMBL/GenBank/DDBJ whole genome shotgun (WGS) entry which is preliminary data.</text>
</comment>
<evidence type="ECO:0000256" key="4">
    <source>
        <dbReference type="ARBA" id="ARBA00022643"/>
    </source>
</evidence>
<dbReference type="InterPro" id="IPR013785">
    <property type="entry name" value="Aldolase_TIM"/>
</dbReference>
<organism evidence="6 7">
    <name type="scientific">Anaeromonas frigoriresistens</name>
    <dbReference type="NCBI Taxonomy" id="2683708"/>
    <lineage>
        <taxon>Bacteria</taxon>
        <taxon>Bacillati</taxon>
        <taxon>Bacillota</taxon>
        <taxon>Tissierellia</taxon>
        <taxon>Tissierellales</taxon>
        <taxon>Thermohalobacteraceae</taxon>
        <taxon>Anaeromonas</taxon>
    </lineage>
</organism>
<dbReference type="PANTHER" id="PTHR32332:SF18">
    <property type="entry name" value="2-NITROPROPANE DIOXYGENASE"/>
    <property type="match status" value="1"/>
</dbReference>
<dbReference type="Pfam" id="PF03060">
    <property type="entry name" value="NMO"/>
    <property type="match status" value="1"/>
</dbReference>
<dbReference type="CDD" id="cd04730">
    <property type="entry name" value="NPD_like"/>
    <property type="match status" value="1"/>
</dbReference>
<dbReference type="RefSeq" id="WP_203367047.1">
    <property type="nucleotide sequence ID" value="NZ_WSFT01000040.1"/>
</dbReference>
<evidence type="ECO:0000256" key="3">
    <source>
        <dbReference type="ARBA" id="ARBA00022630"/>
    </source>
</evidence>
<dbReference type="SUPFAM" id="SSF51412">
    <property type="entry name" value="Inosine monophosphate dehydrogenase (IMPDH)"/>
    <property type="match status" value="1"/>
</dbReference>
<keyword evidence="4" id="KW-0288">FMN</keyword>
<dbReference type="EMBL" id="WSFT01000040">
    <property type="protein sequence ID" value="MBS4539130.1"/>
    <property type="molecule type" value="Genomic_DNA"/>
</dbReference>
<evidence type="ECO:0000313" key="6">
    <source>
        <dbReference type="EMBL" id="MBS4539130.1"/>
    </source>
</evidence>
<dbReference type="AlphaFoldDB" id="A0A942UW31"/>
<dbReference type="InterPro" id="IPR004136">
    <property type="entry name" value="NMO"/>
</dbReference>
<gene>
    <name evidence="6" type="ORF">GOQ27_11700</name>
</gene>
<reference evidence="6" key="1">
    <citation type="submission" date="2019-12" db="EMBL/GenBank/DDBJ databases">
        <title>Clostridiaceae gen. nov. sp. nov., isolated from sediment in Xinjiang, China.</title>
        <authorList>
            <person name="Zhang R."/>
        </authorList>
    </citation>
    <scope>NUCLEOTIDE SEQUENCE</scope>
    <source>
        <strain evidence="6">D2Q-11</strain>
    </source>
</reference>
<dbReference type="PANTHER" id="PTHR32332">
    <property type="entry name" value="2-NITROPROPANE DIOXYGENASE"/>
    <property type="match status" value="1"/>
</dbReference>
<name>A0A942UW31_9FIRM</name>